<accession>A0ABN0P0K5</accession>
<dbReference type="Proteomes" id="UP000016649">
    <property type="component" value="Unassembled WGS sequence"/>
</dbReference>
<gene>
    <name evidence="1" type="ORF">HMPREF9193_00510</name>
</gene>
<evidence type="ECO:0000313" key="1">
    <source>
        <dbReference type="EMBL" id="ERJ94028.1"/>
    </source>
</evidence>
<protein>
    <submittedName>
        <fullName evidence="1">Uncharacterized protein</fullName>
    </submittedName>
</protein>
<name>A0ABN0P0K5_TRELE</name>
<proteinExistence type="predicted"/>
<sequence>MHIRDVLTEFINMAQGVKDSGITVNTNGKRILDGLEIAKKALIKLEENYFAQLSDEGIQTFLDKCKILARQFELEQSKKIQSLNVYKDGTCITIRARHKDYDAENRKLVLYKNNEDIIFECSELPGFFDGSKERDVVWGVEKMVNGVFQRVTNLNPPYAIGYLFKDRYTLRFPEDGIYKVTADFIEYTKEEWDIRKQTAKVLDHKEIIVEVIINNTTHATVSPTLFTQHMFTPEAGFEKGFEDTACNATAILNIFSMQYTKETGKILTFEEGCDLLKNGVKNPKGNPKYWIDQKDADVKDLAPALNAMINHSEKKSGKKLFRGKFGYSAAWLGYKAADLTDSYFVDSFKGNTVPMHFVNHRIKNKDGYEVYDTYDGKIKTKPTADFIKQNRADYYVEKKENN</sequence>
<dbReference type="EMBL" id="AWVH01000007">
    <property type="protein sequence ID" value="ERJ94028.1"/>
    <property type="molecule type" value="Genomic_DNA"/>
</dbReference>
<evidence type="ECO:0000313" key="2">
    <source>
        <dbReference type="Proteomes" id="UP000016649"/>
    </source>
</evidence>
<organism evidence="1 2">
    <name type="scientific">Treponema lecithinolyticum ATCC 700332</name>
    <dbReference type="NCBI Taxonomy" id="1321815"/>
    <lineage>
        <taxon>Bacteria</taxon>
        <taxon>Pseudomonadati</taxon>
        <taxon>Spirochaetota</taxon>
        <taxon>Spirochaetia</taxon>
        <taxon>Spirochaetales</taxon>
        <taxon>Treponemataceae</taxon>
        <taxon>Treponema</taxon>
    </lineage>
</organism>
<comment type="caution">
    <text evidence="1">The sequence shown here is derived from an EMBL/GenBank/DDBJ whole genome shotgun (WGS) entry which is preliminary data.</text>
</comment>
<reference evidence="1 2" key="1">
    <citation type="submission" date="2013-08" db="EMBL/GenBank/DDBJ databases">
        <authorList>
            <person name="Weinstock G."/>
            <person name="Sodergren E."/>
            <person name="Wylie T."/>
            <person name="Fulton L."/>
            <person name="Fulton R."/>
            <person name="Fronick C."/>
            <person name="O'Laughlin M."/>
            <person name="Godfrey J."/>
            <person name="Miner T."/>
            <person name="Herter B."/>
            <person name="Appelbaum E."/>
            <person name="Cordes M."/>
            <person name="Lek S."/>
            <person name="Wollam A."/>
            <person name="Pepin K.H."/>
            <person name="Palsikar V.B."/>
            <person name="Mitreva M."/>
            <person name="Wilson R.K."/>
        </authorList>
    </citation>
    <scope>NUCLEOTIDE SEQUENCE [LARGE SCALE GENOMIC DNA]</scope>
    <source>
        <strain evidence="1 2">ATCC 700332</strain>
    </source>
</reference>
<keyword evidence="2" id="KW-1185">Reference proteome</keyword>